<organism evidence="1 3">
    <name type="scientific">Enterococcus gilvus ATCC BAA-350</name>
    <dbReference type="NCBI Taxonomy" id="1158614"/>
    <lineage>
        <taxon>Bacteria</taxon>
        <taxon>Bacillati</taxon>
        <taxon>Bacillota</taxon>
        <taxon>Bacilli</taxon>
        <taxon>Lactobacillales</taxon>
        <taxon>Enterococcaceae</taxon>
        <taxon>Enterococcus</taxon>
    </lineage>
</organism>
<reference evidence="2 4" key="2">
    <citation type="submission" date="2013-03" db="EMBL/GenBank/DDBJ databases">
        <title>The Genome Sequence of Enterococcus gilvus ATCC BAA-350 (PacBio/Illumina hybrid assembly).</title>
        <authorList>
            <consortium name="The Broad Institute Genomics Platform"/>
            <consortium name="The Broad Institute Genome Sequencing Center for Infectious Disease"/>
            <person name="Earl A."/>
            <person name="Russ C."/>
            <person name="Gilmore M."/>
            <person name="Surin D."/>
            <person name="Walker B."/>
            <person name="Young S."/>
            <person name="Zeng Q."/>
            <person name="Gargeya S."/>
            <person name="Fitzgerald M."/>
            <person name="Haas B."/>
            <person name="Abouelleil A."/>
            <person name="Allen A.W."/>
            <person name="Alvarado L."/>
            <person name="Arachchi H.M."/>
            <person name="Berlin A.M."/>
            <person name="Chapman S.B."/>
            <person name="Gainer-Dewar J."/>
            <person name="Goldberg J."/>
            <person name="Griggs A."/>
            <person name="Gujja S."/>
            <person name="Hansen M."/>
            <person name="Howarth C."/>
            <person name="Imamovic A."/>
            <person name="Ireland A."/>
            <person name="Larimer J."/>
            <person name="McCowan C."/>
            <person name="Murphy C."/>
            <person name="Pearson M."/>
            <person name="Poon T.W."/>
            <person name="Priest M."/>
            <person name="Roberts A."/>
            <person name="Saif S."/>
            <person name="Shea T."/>
            <person name="Sisk P."/>
            <person name="Sykes S."/>
            <person name="Wortman J."/>
            <person name="Nusbaum C."/>
            <person name="Birren B."/>
        </authorList>
    </citation>
    <scope>NUCLEOTIDE SEQUENCE [LARGE SCALE GENOMIC DNA]</scope>
    <source>
        <strain evidence="2 4">ATCC BAA-350</strain>
    </source>
</reference>
<gene>
    <name evidence="2" type="ORF">I592_02855</name>
    <name evidence="1" type="ORF">UKC_01115</name>
</gene>
<dbReference type="HOGENOM" id="CLU_2179796_0_0_9"/>
<evidence type="ECO:0000313" key="4">
    <source>
        <dbReference type="Proteomes" id="UP000014160"/>
    </source>
</evidence>
<comment type="caution">
    <text evidence="1">The sequence shown here is derived from an EMBL/GenBank/DDBJ whole genome shotgun (WGS) entry which is preliminary data.</text>
</comment>
<evidence type="ECO:0000313" key="2">
    <source>
        <dbReference type="EMBL" id="EOW83496.1"/>
    </source>
</evidence>
<dbReference type="EMBL" id="ASWH01000001">
    <property type="protein sequence ID" value="EOW83496.1"/>
    <property type="molecule type" value="Genomic_DNA"/>
</dbReference>
<dbReference type="Proteomes" id="UP000013750">
    <property type="component" value="Unassembled WGS sequence"/>
</dbReference>
<sequence length="109" mass="12393">MIKTLENVTSYDVLKQKVKKQEDAFFVTGELYDLVKDIKQSQLSENVQAGFELGSGGSGTILSRSVLRFLNLFEDDTEFENLKQDIAQVYTITYVGQGKAMLRLKQLDY</sequence>
<name>R2VGN3_9ENTE</name>
<dbReference type="Proteomes" id="UP000014160">
    <property type="component" value="Unassembled WGS sequence"/>
</dbReference>
<reference evidence="1 3" key="1">
    <citation type="submission" date="2013-02" db="EMBL/GenBank/DDBJ databases">
        <title>The Genome Sequence of Enterococcus gilvus ATCC BAA-350.</title>
        <authorList>
            <consortium name="The Broad Institute Genome Sequencing Platform"/>
            <consortium name="The Broad Institute Genome Sequencing Center for Infectious Disease"/>
            <person name="Earl A.M."/>
            <person name="Gilmore M.S."/>
            <person name="Lebreton F."/>
            <person name="Walker B."/>
            <person name="Young S.K."/>
            <person name="Zeng Q."/>
            <person name="Gargeya S."/>
            <person name="Fitzgerald M."/>
            <person name="Haas B."/>
            <person name="Abouelleil A."/>
            <person name="Alvarado L."/>
            <person name="Arachchi H.M."/>
            <person name="Berlin A.M."/>
            <person name="Chapman S.B."/>
            <person name="Dewar J."/>
            <person name="Goldberg J."/>
            <person name="Griggs A."/>
            <person name="Gujja S."/>
            <person name="Hansen M."/>
            <person name="Howarth C."/>
            <person name="Imamovic A."/>
            <person name="Larimer J."/>
            <person name="McCowan C."/>
            <person name="Murphy C."/>
            <person name="Neiman D."/>
            <person name="Pearson M."/>
            <person name="Priest M."/>
            <person name="Roberts A."/>
            <person name="Saif S."/>
            <person name="Shea T."/>
            <person name="Sisk P."/>
            <person name="Sykes S."/>
            <person name="Wortman J."/>
            <person name="Nusbaum C."/>
            <person name="Birren B."/>
        </authorList>
    </citation>
    <scope>NUCLEOTIDE SEQUENCE [LARGE SCALE GENOMIC DNA]</scope>
    <source>
        <strain evidence="1 3">ATCC BAA-350</strain>
    </source>
</reference>
<keyword evidence="4" id="KW-1185">Reference proteome</keyword>
<protein>
    <submittedName>
        <fullName evidence="1">Uncharacterized protein</fullName>
    </submittedName>
</protein>
<evidence type="ECO:0000313" key="3">
    <source>
        <dbReference type="Proteomes" id="UP000013750"/>
    </source>
</evidence>
<evidence type="ECO:0000313" key="1">
    <source>
        <dbReference type="EMBL" id="EOI56930.1"/>
    </source>
</evidence>
<proteinExistence type="predicted"/>
<dbReference type="EMBL" id="AJDQ01000006">
    <property type="protein sequence ID" value="EOI56930.1"/>
    <property type="molecule type" value="Genomic_DNA"/>
</dbReference>
<dbReference type="RefSeq" id="WP_010779563.1">
    <property type="nucleotide sequence ID" value="NZ_ASWH01000001.1"/>
</dbReference>
<dbReference type="eggNOG" id="ENOG50306BS">
    <property type="taxonomic scope" value="Bacteria"/>
</dbReference>
<accession>R2VGN3</accession>
<dbReference type="PATRIC" id="fig|1158614.3.peg.1147"/>
<dbReference type="AlphaFoldDB" id="R2VGN3"/>
<dbReference type="OrthoDB" id="2194986at2"/>